<evidence type="ECO:0000313" key="2">
    <source>
        <dbReference type="Proteomes" id="UP000235388"/>
    </source>
</evidence>
<comment type="caution">
    <text evidence="1">The sequence shown here is derived from an EMBL/GenBank/DDBJ whole genome shotgun (WGS) entry which is preliminary data.</text>
</comment>
<accession>A0A2N5W9C5</accession>
<evidence type="ECO:0000313" key="1">
    <source>
        <dbReference type="EMBL" id="PLW58849.1"/>
    </source>
</evidence>
<dbReference type="Proteomes" id="UP000235388">
    <property type="component" value="Unassembled WGS sequence"/>
</dbReference>
<reference evidence="1 2" key="1">
    <citation type="submission" date="2017-11" db="EMBL/GenBank/DDBJ databases">
        <title>De novo assembly and phasing of dikaryotic genomes from two isolates of Puccinia coronata f. sp. avenae, the causal agent of oat crown rust.</title>
        <authorList>
            <person name="Miller M.E."/>
            <person name="Zhang Y."/>
            <person name="Omidvar V."/>
            <person name="Sperschneider J."/>
            <person name="Schwessinger B."/>
            <person name="Raley C."/>
            <person name="Palmer J.M."/>
            <person name="Garnica D."/>
            <person name="Upadhyaya N."/>
            <person name="Rathjen J."/>
            <person name="Taylor J.M."/>
            <person name="Park R.F."/>
            <person name="Dodds P.N."/>
            <person name="Hirsch C.D."/>
            <person name="Kianian S.F."/>
            <person name="Figueroa M."/>
        </authorList>
    </citation>
    <scope>NUCLEOTIDE SEQUENCE [LARGE SCALE GENOMIC DNA]</scope>
    <source>
        <strain evidence="1">12NC29</strain>
    </source>
</reference>
<dbReference type="OrthoDB" id="2506816at2759"/>
<name>A0A2N5W9C5_9BASI</name>
<dbReference type="AlphaFoldDB" id="A0A2N5W9C5"/>
<dbReference type="EMBL" id="PGCJ01000001">
    <property type="protein sequence ID" value="PLW58849.1"/>
    <property type="molecule type" value="Genomic_DNA"/>
</dbReference>
<proteinExistence type="predicted"/>
<sequence length="188" mass="20962">MLNDKNPKKTNLAFDGSNFSDWEKAINRTLVNAFNRDSLFIRNLDNFNKLNRPKNQAVASLICNLLKPALLTTLDEVTTIIQAALSKTSCNSTLSPGTIATDIDMSVGQVAAYKTSAGYAPPQQCSQQEQQLSKPKFSIKKAMFYKGKKPASTLCKIHGWNCLYCGSHGHWYCDCNAFLEDLRFGRIK</sequence>
<organism evidence="1 2">
    <name type="scientific">Puccinia coronata f. sp. avenae</name>
    <dbReference type="NCBI Taxonomy" id="200324"/>
    <lineage>
        <taxon>Eukaryota</taxon>
        <taxon>Fungi</taxon>
        <taxon>Dikarya</taxon>
        <taxon>Basidiomycota</taxon>
        <taxon>Pucciniomycotina</taxon>
        <taxon>Pucciniomycetes</taxon>
        <taxon>Pucciniales</taxon>
        <taxon>Pucciniaceae</taxon>
        <taxon>Puccinia</taxon>
    </lineage>
</organism>
<evidence type="ECO:0008006" key="3">
    <source>
        <dbReference type="Google" id="ProtNLM"/>
    </source>
</evidence>
<protein>
    <recommendedName>
        <fullName evidence="3">CCHC-type domain-containing protein</fullName>
    </recommendedName>
</protein>
<gene>
    <name evidence="1" type="ORF">PCANC_00353</name>
</gene>
<keyword evidence="2" id="KW-1185">Reference proteome</keyword>